<reference evidence="1" key="2">
    <citation type="journal article" date="2015" name="Fish Shellfish Immunol.">
        <title>Early steps in the European eel (Anguilla anguilla)-Vibrio vulnificus interaction in the gills: Role of the RtxA13 toxin.</title>
        <authorList>
            <person name="Callol A."/>
            <person name="Pajuelo D."/>
            <person name="Ebbesson L."/>
            <person name="Teles M."/>
            <person name="MacKenzie S."/>
            <person name="Amaro C."/>
        </authorList>
    </citation>
    <scope>NUCLEOTIDE SEQUENCE</scope>
</reference>
<proteinExistence type="predicted"/>
<reference evidence="1" key="1">
    <citation type="submission" date="2014-11" db="EMBL/GenBank/DDBJ databases">
        <authorList>
            <person name="Amaro Gonzalez C."/>
        </authorList>
    </citation>
    <scope>NUCLEOTIDE SEQUENCE</scope>
</reference>
<protein>
    <submittedName>
        <fullName evidence="1">Uncharacterized protein</fullName>
    </submittedName>
</protein>
<dbReference type="EMBL" id="GBXM01100208">
    <property type="protein sequence ID" value="JAH08369.1"/>
    <property type="molecule type" value="Transcribed_RNA"/>
</dbReference>
<name>A0A0E9PV50_ANGAN</name>
<dbReference type="AlphaFoldDB" id="A0A0E9PV50"/>
<evidence type="ECO:0000313" key="1">
    <source>
        <dbReference type="EMBL" id="JAH08369.1"/>
    </source>
</evidence>
<sequence length="26" mass="3085">MKPLFNTVRFTMLSKQIQSANILFQQ</sequence>
<organism evidence="1">
    <name type="scientific">Anguilla anguilla</name>
    <name type="common">European freshwater eel</name>
    <name type="synonym">Muraena anguilla</name>
    <dbReference type="NCBI Taxonomy" id="7936"/>
    <lineage>
        <taxon>Eukaryota</taxon>
        <taxon>Metazoa</taxon>
        <taxon>Chordata</taxon>
        <taxon>Craniata</taxon>
        <taxon>Vertebrata</taxon>
        <taxon>Euteleostomi</taxon>
        <taxon>Actinopterygii</taxon>
        <taxon>Neopterygii</taxon>
        <taxon>Teleostei</taxon>
        <taxon>Anguilliformes</taxon>
        <taxon>Anguillidae</taxon>
        <taxon>Anguilla</taxon>
    </lineage>
</organism>
<accession>A0A0E9PV50</accession>